<dbReference type="InterPro" id="IPR027385">
    <property type="entry name" value="Beta-barrel_OMP"/>
</dbReference>
<reference evidence="4 5" key="1">
    <citation type="submission" date="2015-09" db="EMBL/GenBank/DDBJ databases">
        <authorList>
            <person name="Jackson K.R."/>
            <person name="Lunt B.L."/>
            <person name="Fisher J.N.B."/>
            <person name="Gardner A.V."/>
            <person name="Bailey M.E."/>
            <person name="Deus L.M."/>
            <person name="Earl A.S."/>
            <person name="Gibby P.D."/>
            <person name="Hartmann K.A."/>
            <person name="Liu J.E."/>
            <person name="Manci A.M."/>
            <person name="Nielsen D.A."/>
            <person name="Solomon M.B."/>
            <person name="Breakwell D.P."/>
            <person name="Burnett S.H."/>
            <person name="Grose J.H."/>
        </authorList>
    </citation>
    <scope>NUCLEOTIDE SEQUENCE [LARGE SCALE GENOMIC DNA]</scope>
    <source>
        <strain evidence="4 5">KCOM 1279</strain>
    </source>
</reference>
<evidence type="ECO:0000256" key="2">
    <source>
        <dbReference type="SAM" id="SignalP"/>
    </source>
</evidence>
<dbReference type="Proteomes" id="UP000063147">
    <property type="component" value="Chromosome"/>
</dbReference>
<protein>
    <submittedName>
        <fullName evidence="4">Outer membrane insertion C-signal</fullName>
    </submittedName>
</protein>
<feature type="signal peptide" evidence="2">
    <location>
        <begin position="1"/>
        <end position="20"/>
    </location>
</feature>
<dbReference type="AlphaFoldDB" id="A0A0M4RLD0"/>
<name>A0A0M4RLD0_9FUSO</name>
<organism evidence="4">
    <name type="scientific">Fusobacterium animalis</name>
    <dbReference type="NCBI Taxonomy" id="76859"/>
    <lineage>
        <taxon>Bacteria</taxon>
        <taxon>Fusobacteriati</taxon>
        <taxon>Fusobacteriota</taxon>
        <taxon>Fusobacteriia</taxon>
        <taxon>Fusobacteriales</taxon>
        <taxon>Fusobacteriaceae</taxon>
        <taxon>Fusobacterium</taxon>
    </lineage>
</organism>
<proteinExistence type="predicted"/>
<evidence type="ECO:0000313" key="4">
    <source>
        <dbReference type="EMBL" id="ALF18291.1"/>
    </source>
</evidence>
<dbReference type="OrthoDB" id="81819at2"/>
<sequence length="219" mass="24422">MKKNLFMILGLLTLGTSVFAKDNIVEFKTGLSPAPRYDVTPSKKAKFSYEIGAEYRYLITENTKLGAGIAYQSHGKLKGFTDVEDKNLKVEVEPFKLYDSVPLYATVKYNFRNDSEITPYVKADLGYSFNVNGDNKTEYKTYSKTTGAVLDSGTLKDLKVKNGMYYSVGTGVTYKGFVVGVAYQVNTAKIKGIRYDGAKDSGSANFRRFTVNLGYQFTF</sequence>
<evidence type="ECO:0000313" key="5">
    <source>
        <dbReference type="Proteomes" id="UP000063147"/>
    </source>
</evidence>
<keyword evidence="1 2" id="KW-0732">Signal</keyword>
<dbReference type="RefSeq" id="WP_060676514.1">
    <property type="nucleotide sequence ID" value="NZ_CP012713.1"/>
</dbReference>
<feature type="domain" description="Outer membrane protein beta-barrel" evidence="3">
    <location>
        <begin position="9"/>
        <end position="217"/>
    </location>
</feature>
<evidence type="ECO:0000256" key="1">
    <source>
        <dbReference type="ARBA" id="ARBA00022729"/>
    </source>
</evidence>
<feature type="chain" id="PRO_5005801052" evidence="2">
    <location>
        <begin position="21"/>
        <end position="219"/>
    </location>
</feature>
<dbReference type="InterPro" id="IPR011250">
    <property type="entry name" value="OMP/PagP_B-barrel"/>
</dbReference>
<evidence type="ECO:0000259" key="3">
    <source>
        <dbReference type="Pfam" id="PF13505"/>
    </source>
</evidence>
<dbReference type="Pfam" id="PF13505">
    <property type="entry name" value="OMP_b-brl"/>
    <property type="match status" value="1"/>
</dbReference>
<accession>A0A0M4RLD0</accession>
<dbReference type="EMBL" id="CP012713">
    <property type="protein sequence ID" value="ALF18291.1"/>
    <property type="molecule type" value="Genomic_DNA"/>
</dbReference>
<dbReference type="Gene3D" id="2.40.160.20">
    <property type="match status" value="1"/>
</dbReference>
<dbReference type="PATRIC" id="fig|76859.3.peg.1802"/>
<dbReference type="SUPFAM" id="SSF56925">
    <property type="entry name" value="OMPA-like"/>
    <property type="match status" value="1"/>
</dbReference>
<gene>
    <name evidence="4" type="ORF">RN98_08920</name>
</gene>